<organism evidence="2 3">
    <name type="scientific">Silvanigrella aquatica</name>
    <dbReference type="NCBI Taxonomy" id="1915309"/>
    <lineage>
        <taxon>Bacteria</taxon>
        <taxon>Pseudomonadati</taxon>
        <taxon>Bdellovibrionota</taxon>
        <taxon>Oligoflexia</taxon>
        <taxon>Silvanigrellales</taxon>
        <taxon>Silvanigrellaceae</taxon>
        <taxon>Silvanigrella</taxon>
    </lineage>
</organism>
<dbReference type="AlphaFoldDB" id="A0A1L4CYT7"/>
<reference evidence="2 3" key="1">
    <citation type="submission" date="2016-10" db="EMBL/GenBank/DDBJ databases">
        <title>Silvanigrella aquatica sp. nov., isolated from a freshwater lake located in the Black Forest, Germany, description of Silvanigrellaceae fam. nov., Silvanigrellales ord. nov., reclassification of the order Bdellovibrionales in the class Oligoflexia, reclassification of the families Bacteriovoracaceae and Halobacteriovoraceae in the new order Bacteriovoracales ord. nov., and reclassification of the family Pseudobacteriovoracaceae in the order Oligoflexiales.</title>
        <authorList>
            <person name="Hahn M.W."/>
            <person name="Schmidt J."/>
            <person name="Koll U."/>
            <person name="Rohde M."/>
            <person name="Verbag S."/>
            <person name="Pitt A."/>
            <person name="Nakai R."/>
            <person name="Naganuma T."/>
            <person name="Lang E."/>
        </authorList>
    </citation>
    <scope>NUCLEOTIDE SEQUENCE [LARGE SCALE GENOMIC DNA]</scope>
    <source>
        <strain evidence="2 3">MWH-Nonnen-W8red</strain>
    </source>
</reference>
<dbReference type="KEGG" id="saqi:AXG55_03905"/>
<proteinExistence type="predicted"/>
<accession>A0A1L4CYT7</accession>
<dbReference type="OrthoDB" id="5310219at2"/>
<keyword evidence="3" id="KW-1185">Reference proteome</keyword>
<dbReference type="Proteomes" id="UP000184731">
    <property type="component" value="Chromosome"/>
</dbReference>
<sequence length="127" mass="15077">MKYFYNLIFIILFFSKNAMSSVETSVICADKDKNWQWLSNGNQRVSGIWGIAQTNHFYSYYYFLPEGGIDKIKELKNECIQQFGINFIYPQPSDHYFQNWSVFATDKKNIYPGHVSFLSSNYRFIIF</sequence>
<feature type="signal peptide" evidence="1">
    <location>
        <begin position="1"/>
        <end position="20"/>
    </location>
</feature>
<name>A0A1L4CYT7_9BACT</name>
<keyword evidence="1" id="KW-0732">Signal</keyword>
<evidence type="ECO:0000313" key="2">
    <source>
        <dbReference type="EMBL" id="APJ03095.1"/>
    </source>
</evidence>
<evidence type="ECO:0000313" key="3">
    <source>
        <dbReference type="Proteomes" id="UP000184731"/>
    </source>
</evidence>
<dbReference type="RefSeq" id="WP_148696815.1">
    <property type="nucleotide sequence ID" value="NZ_CP017834.1"/>
</dbReference>
<evidence type="ECO:0000256" key="1">
    <source>
        <dbReference type="SAM" id="SignalP"/>
    </source>
</evidence>
<feature type="chain" id="PRO_5009858176" evidence="1">
    <location>
        <begin position="21"/>
        <end position="127"/>
    </location>
</feature>
<protein>
    <submittedName>
        <fullName evidence="2">Uncharacterized protein</fullName>
    </submittedName>
</protein>
<dbReference type="STRING" id="1915309.AXG55_03905"/>
<gene>
    <name evidence="2" type="ORF">AXG55_03905</name>
</gene>
<dbReference type="EMBL" id="CP017834">
    <property type="protein sequence ID" value="APJ03095.1"/>
    <property type="molecule type" value="Genomic_DNA"/>
</dbReference>